<keyword evidence="5 7" id="KW-0067">ATP-binding</keyword>
<dbReference type="EC" id="2.7.1.148" evidence="7"/>
<dbReference type="PIRSF" id="PIRSF010376">
    <property type="entry name" value="IspE"/>
    <property type="match status" value="1"/>
</dbReference>
<dbReference type="InterPro" id="IPR006204">
    <property type="entry name" value="GHMP_kinase_N_dom"/>
</dbReference>
<evidence type="ECO:0000256" key="3">
    <source>
        <dbReference type="ARBA" id="ARBA00022741"/>
    </source>
</evidence>
<comment type="function">
    <text evidence="7">Catalyzes the phosphorylation of the position 2 hydroxy group of 4-diphosphocytidyl-2C-methyl-D-erythritol.</text>
</comment>
<reference evidence="9 10" key="1">
    <citation type="journal article" date="2018" name="Microbiome">
        <title>Fine metagenomic profile of the Mediterranean stratified and mixed water columns revealed by assembly and recruitment.</title>
        <authorList>
            <person name="Haro-Moreno J.M."/>
            <person name="Lopez-Perez M."/>
            <person name="De La Torre J.R."/>
            <person name="Picazo A."/>
            <person name="Camacho A."/>
            <person name="Rodriguez-Valera F."/>
        </authorList>
    </citation>
    <scope>NUCLEOTIDE SEQUENCE [LARGE SCALE GENOMIC DNA]</scope>
    <source>
        <strain evidence="9">MED-G83</strain>
    </source>
</reference>
<feature type="binding site" evidence="7">
    <location>
        <begin position="90"/>
        <end position="100"/>
    </location>
    <ligand>
        <name>ATP</name>
        <dbReference type="ChEBI" id="CHEBI:30616"/>
    </ligand>
</feature>
<evidence type="ECO:0000256" key="2">
    <source>
        <dbReference type="ARBA" id="ARBA00022679"/>
    </source>
</evidence>
<dbReference type="PANTHER" id="PTHR43527:SF2">
    <property type="entry name" value="4-DIPHOSPHOCYTIDYL-2-C-METHYL-D-ERYTHRITOL KINASE, CHLOROPLASTIC"/>
    <property type="match status" value="1"/>
</dbReference>
<dbReference type="InterPro" id="IPR004424">
    <property type="entry name" value="IspE"/>
</dbReference>
<name>A0A368BPT2_9GAMM</name>
<dbReference type="InterPro" id="IPR020568">
    <property type="entry name" value="Ribosomal_Su5_D2-typ_SF"/>
</dbReference>
<feature type="domain" description="GHMP kinase N-terminal" evidence="8">
    <location>
        <begin position="62"/>
        <end position="137"/>
    </location>
</feature>
<organism evidence="9 10">
    <name type="scientific">SAR86 cluster bacterium</name>
    <dbReference type="NCBI Taxonomy" id="2030880"/>
    <lineage>
        <taxon>Bacteria</taxon>
        <taxon>Pseudomonadati</taxon>
        <taxon>Pseudomonadota</taxon>
        <taxon>Gammaproteobacteria</taxon>
        <taxon>SAR86 cluster</taxon>
    </lineage>
</organism>
<evidence type="ECO:0000256" key="4">
    <source>
        <dbReference type="ARBA" id="ARBA00022777"/>
    </source>
</evidence>
<dbReference type="Pfam" id="PF00288">
    <property type="entry name" value="GHMP_kinases_N"/>
    <property type="match status" value="1"/>
</dbReference>
<protein>
    <recommendedName>
        <fullName evidence="1 7">4-diphosphocytidyl-2-C-methyl-D-erythritol kinase</fullName>
        <shortName evidence="7">CMK</shortName>
        <ecNumber evidence="7">2.7.1.148</ecNumber>
    </recommendedName>
    <alternativeName>
        <fullName evidence="7">4-(cytidine-5'-diphospho)-2-C-methyl-D-erythritol kinase</fullName>
    </alternativeName>
</protein>
<gene>
    <name evidence="7" type="primary">ispE</name>
    <name evidence="9" type="ORF">DBW97_01465</name>
</gene>
<evidence type="ECO:0000259" key="8">
    <source>
        <dbReference type="Pfam" id="PF00288"/>
    </source>
</evidence>
<dbReference type="GO" id="GO:0050515">
    <property type="term" value="F:4-(cytidine 5'-diphospho)-2-C-methyl-D-erythritol kinase activity"/>
    <property type="evidence" value="ECO:0007669"/>
    <property type="project" value="UniProtKB-UniRule"/>
</dbReference>
<keyword evidence="2 7" id="KW-0808">Transferase</keyword>
<dbReference type="InterPro" id="IPR014721">
    <property type="entry name" value="Ribsml_uS5_D2-typ_fold_subgr"/>
</dbReference>
<evidence type="ECO:0000256" key="5">
    <source>
        <dbReference type="ARBA" id="ARBA00022840"/>
    </source>
</evidence>
<feature type="active site" evidence="7">
    <location>
        <position position="132"/>
    </location>
</feature>
<evidence type="ECO:0000256" key="7">
    <source>
        <dbReference type="HAMAP-Rule" id="MF_00061"/>
    </source>
</evidence>
<dbReference type="GO" id="GO:0005524">
    <property type="term" value="F:ATP binding"/>
    <property type="evidence" value="ECO:0007669"/>
    <property type="project" value="UniProtKB-UniRule"/>
</dbReference>
<comment type="caution">
    <text evidence="9">The sequence shown here is derived from an EMBL/GenBank/DDBJ whole genome shotgun (WGS) entry which is preliminary data.</text>
</comment>
<dbReference type="SUPFAM" id="SSF55060">
    <property type="entry name" value="GHMP Kinase, C-terminal domain"/>
    <property type="match status" value="1"/>
</dbReference>
<comment type="pathway">
    <text evidence="7">Isoprenoid biosynthesis; isopentenyl diphosphate biosynthesis via DXP pathway; isopentenyl diphosphate from 1-deoxy-D-xylulose 5-phosphate: step 3/6.</text>
</comment>
<keyword evidence="3 7" id="KW-0547">Nucleotide-binding</keyword>
<evidence type="ECO:0000256" key="6">
    <source>
        <dbReference type="ARBA" id="ARBA00023229"/>
    </source>
</evidence>
<evidence type="ECO:0000313" key="9">
    <source>
        <dbReference type="EMBL" id="RCL38706.1"/>
    </source>
</evidence>
<dbReference type="SUPFAM" id="SSF54211">
    <property type="entry name" value="Ribosomal protein S5 domain 2-like"/>
    <property type="match status" value="1"/>
</dbReference>
<feature type="active site" evidence="7">
    <location>
        <position position="10"/>
    </location>
</feature>
<evidence type="ECO:0000313" key="10">
    <source>
        <dbReference type="Proteomes" id="UP000252147"/>
    </source>
</evidence>
<dbReference type="GO" id="GO:0016114">
    <property type="term" value="P:terpenoid biosynthetic process"/>
    <property type="evidence" value="ECO:0007669"/>
    <property type="project" value="InterPro"/>
</dbReference>
<dbReference type="PANTHER" id="PTHR43527">
    <property type="entry name" value="4-DIPHOSPHOCYTIDYL-2-C-METHYL-D-ERYTHRITOL KINASE, CHLOROPLASTIC"/>
    <property type="match status" value="1"/>
</dbReference>
<dbReference type="Gene3D" id="3.30.230.10">
    <property type="match status" value="1"/>
</dbReference>
<dbReference type="HAMAP" id="MF_00061">
    <property type="entry name" value="IspE"/>
    <property type="match status" value="1"/>
</dbReference>
<dbReference type="AlphaFoldDB" id="A0A368BPT2"/>
<keyword evidence="4 7" id="KW-0418">Kinase</keyword>
<accession>A0A368BPT2</accession>
<dbReference type="Proteomes" id="UP000252147">
    <property type="component" value="Unassembled WGS sequence"/>
</dbReference>
<dbReference type="Gene3D" id="3.30.70.890">
    <property type="entry name" value="GHMP kinase, C-terminal domain"/>
    <property type="match status" value="1"/>
</dbReference>
<comment type="catalytic activity">
    <reaction evidence="7">
        <text>4-CDP-2-C-methyl-D-erythritol + ATP = 4-CDP-2-C-methyl-D-erythritol 2-phosphate + ADP + H(+)</text>
        <dbReference type="Rhea" id="RHEA:18437"/>
        <dbReference type="ChEBI" id="CHEBI:15378"/>
        <dbReference type="ChEBI" id="CHEBI:30616"/>
        <dbReference type="ChEBI" id="CHEBI:57823"/>
        <dbReference type="ChEBI" id="CHEBI:57919"/>
        <dbReference type="ChEBI" id="CHEBI:456216"/>
        <dbReference type="EC" id="2.7.1.148"/>
    </reaction>
</comment>
<evidence type="ECO:0000256" key="1">
    <source>
        <dbReference type="ARBA" id="ARBA00017473"/>
    </source>
</evidence>
<proteinExistence type="inferred from homology"/>
<keyword evidence="6 7" id="KW-0414">Isoprene biosynthesis</keyword>
<dbReference type="UniPathway" id="UPA00056">
    <property type="reaction ID" value="UER00094"/>
</dbReference>
<dbReference type="GO" id="GO:0019288">
    <property type="term" value="P:isopentenyl diphosphate biosynthetic process, methylerythritol 4-phosphate pathway"/>
    <property type="evidence" value="ECO:0007669"/>
    <property type="project" value="UniProtKB-UniRule"/>
</dbReference>
<sequence length="275" mass="31393">MMFNIKTPAKINTFLNVDSVREDGYHNISSHIQLINLFDEISFVPSNSNDIFCEYSELQEQNLIIKSIEYFNETFSTNFNFQINLKKNIPFASGLGGGSSNAAYTILLLCIISGISIKKLNAKEVGKEIGADVPFFINSESCYVGGFGERLKKSFSKNIEFLLLSPMINISTSQIFQSKHLQIEKLRDYEKNSLLEPLLMENHEFNNFYESLLNKSSNLQNRLKLSGSGSSLFIESPTFEEKQILQPKNGDNFRIFSLKGLEYYDFKTDWGVAKW</sequence>
<comment type="similarity">
    <text evidence="7">Belongs to the GHMP kinase family. IspE subfamily.</text>
</comment>
<dbReference type="EMBL" id="QOPD01000002">
    <property type="protein sequence ID" value="RCL38706.1"/>
    <property type="molecule type" value="Genomic_DNA"/>
</dbReference>
<dbReference type="InterPro" id="IPR036554">
    <property type="entry name" value="GHMP_kinase_C_sf"/>
</dbReference>